<dbReference type="SMART" id="SM00256">
    <property type="entry name" value="FBOX"/>
    <property type="match status" value="1"/>
</dbReference>
<dbReference type="OMA" id="EAPQLWV"/>
<dbReference type="Pfam" id="PF12937">
    <property type="entry name" value="F-box-like"/>
    <property type="match status" value="1"/>
</dbReference>
<dbReference type="Proteomes" id="UP000028524">
    <property type="component" value="Unassembled WGS sequence"/>
</dbReference>
<dbReference type="EMBL" id="KL660461">
    <property type="protein sequence ID" value="KFA66333.1"/>
    <property type="molecule type" value="Genomic_DNA"/>
</dbReference>
<sequence length="195" mass="21836">MHPLPFELLAHILSYLSPSQCKTARRTCRAFNTVLAKPTFRVLASFTDPSVAQKTLECLAADLSRRPRAIWSPRCTVPAGLVISESFLLALFVALEGYSWIDEIGGCGTQECLEDLRGDNGVLGSVVDIEALKDRLRYRNNLVEDTLCGVMFRYSLYLSYTDCGEGQTSQAWMLNSKHRVPTRHIDHVSCRTFST</sequence>
<evidence type="ECO:0000313" key="2">
    <source>
        <dbReference type="EMBL" id="KFA66333.1"/>
    </source>
</evidence>
<dbReference type="HOGENOM" id="CLU_1428312_0_0_1"/>
<protein>
    <recommendedName>
        <fullName evidence="1">F-box domain-containing protein</fullName>
    </recommendedName>
</protein>
<dbReference type="InParanoid" id="A0A084QQU8"/>
<dbReference type="InterPro" id="IPR036047">
    <property type="entry name" value="F-box-like_dom_sf"/>
</dbReference>
<dbReference type="PROSITE" id="PS50181">
    <property type="entry name" value="FBOX"/>
    <property type="match status" value="1"/>
</dbReference>
<dbReference type="InterPro" id="IPR001810">
    <property type="entry name" value="F-box_dom"/>
</dbReference>
<organism evidence="2 3">
    <name type="scientific">Stachybotrys chlorohalonatus (strain IBT 40285)</name>
    <dbReference type="NCBI Taxonomy" id="1283841"/>
    <lineage>
        <taxon>Eukaryota</taxon>
        <taxon>Fungi</taxon>
        <taxon>Dikarya</taxon>
        <taxon>Ascomycota</taxon>
        <taxon>Pezizomycotina</taxon>
        <taxon>Sordariomycetes</taxon>
        <taxon>Hypocreomycetidae</taxon>
        <taxon>Hypocreales</taxon>
        <taxon>Stachybotryaceae</taxon>
        <taxon>Stachybotrys</taxon>
    </lineage>
</organism>
<proteinExistence type="predicted"/>
<evidence type="ECO:0000259" key="1">
    <source>
        <dbReference type="PROSITE" id="PS50181"/>
    </source>
</evidence>
<feature type="domain" description="F-box" evidence="1">
    <location>
        <begin position="1"/>
        <end position="43"/>
    </location>
</feature>
<name>A0A084QQU8_STAC4</name>
<evidence type="ECO:0000313" key="3">
    <source>
        <dbReference type="Proteomes" id="UP000028524"/>
    </source>
</evidence>
<keyword evidence="3" id="KW-1185">Reference proteome</keyword>
<dbReference type="AlphaFoldDB" id="A0A084QQU8"/>
<dbReference type="Gene3D" id="1.20.1280.50">
    <property type="match status" value="1"/>
</dbReference>
<reference evidence="2 3" key="1">
    <citation type="journal article" date="2014" name="BMC Genomics">
        <title>Comparative genome sequencing reveals chemotype-specific gene clusters in the toxigenic black mold Stachybotrys.</title>
        <authorList>
            <person name="Semeiks J."/>
            <person name="Borek D."/>
            <person name="Otwinowski Z."/>
            <person name="Grishin N.V."/>
        </authorList>
    </citation>
    <scope>NUCLEOTIDE SEQUENCE [LARGE SCALE GENOMIC DNA]</scope>
    <source>
        <strain evidence="2 3">IBT 40285</strain>
    </source>
</reference>
<dbReference type="SUPFAM" id="SSF81383">
    <property type="entry name" value="F-box domain"/>
    <property type="match status" value="1"/>
</dbReference>
<dbReference type="OrthoDB" id="4986826at2759"/>
<accession>A0A084QQU8</accession>
<dbReference type="CDD" id="cd09917">
    <property type="entry name" value="F-box_SF"/>
    <property type="match status" value="1"/>
</dbReference>
<gene>
    <name evidence="2" type="ORF">S40285_01274</name>
</gene>